<name>A0A4U5NEK1_STECR</name>
<reference evidence="2 3" key="1">
    <citation type="journal article" date="2015" name="Genome Biol.">
        <title>Comparative genomics of Steinernema reveals deeply conserved gene regulatory networks.</title>
        <authorList>
            <person name="Dillman A.R."/>
            <person name="Macchietto M."/>
            <person name="Porter C.F."/>
            <person name="Rogers A."/>
            <person name="Williams B."/>
            <person name="Antoshechkin I."/>
            <person name="Lee M.M."/>
            <person name="Goodwin Z."/>
            <person name="Lu X."/>
            <person name="Lewis E.E."/>
            <person name="Goodrich-Blair H."/>
            <person name="Stock S.P."/>
            <person name="Adams B.J."/>
            <person name="Sternberg P.W."/>
            <person name="Mortazavi A."/>
        </authorList>
    </citation>
    <scope>NUCLEOTIDE SEQUENCE [LARGE SCALE GENOMIC DNA]</scope>
    <source>
        <strain evidence="2 3">ALL</strain>
    </source>
</reference>
<dbReference type="PANTHER" id="PTHR32122:SF1">
    <property type="entry name" value="TATA BOX-BINDING PROTEIN-ASSOCIATED FACTOR RNA POLYMERASE I SUBUNIT A"/>
    <property type="match status" value="1"/>
</dbReference>
<comment type="caution">
    <text evidence="2">The sequence shown here is derived from an EMBL/GenBank/DDBJ whole genome shotgun (WGS) entry which is preliminary data.</text>
</comment>
<keyword evidence="3" id="KW-1185">Reference proteome</keyword>
<accession>A0A4U5NEK1</accession>
<sequence length="551" mass="64172">METDSIGPRKRRRSDAVRDSEAGGGAKNAPEEAPGALPTSPRQAESIACFSECTALPTSFPGSEEGRYSEGTRQAFRLLLGYCKLYGHRKEKGLINRHMLNYFSLLVLYYGFPSKMLQFKFDSALLKDASKTVPLRNISLLLKELDLLERYISENVWSKYYLKLQYDSKKVLRRFRHNPIVEGTLTSFREKVLRKIYKIKETVVARDWSGLGYELATLELHDRIDMNDHRIVYDSYVRDWARYRIYAFEIFHAGLQRILFYKLPDKETSEEIFKFSKTFLRLDPCNSFTFRRLRLAIFVDLNVASILYNKPDFQLFLSQDSELRSVIRDLEDNTVLQIYTMIAKYEQWHKESWKSEDRAMFMAEQLELMLADATGDASLVLLDPIMHCLVFAKKSEQLAKLLVERCNQNPGVLRHCYHRVVQLGDQKTADRVMLDTFADNVDLHPSDPLWIEFVQSRTLEPESFGLVHDILVKNVEILLGFLDFGSNRREERAWVLLCKNMEALSLLEGGLSIIGQKWEERKDWWPTFHVVELFPAGKDARTEVFRMLFAL</sequence>
<evidence type="ECO:0000313" key="2">
    <source>
        <dbReference type="EMBL" id="TKR80931.1"/>
    </source>
</evidence>
<organism evidence="2 3">
    <name type="scientific">Steinernema carpocapsae</name>
    <name type="common">Entomopathogenic nematode</name>
    <dbReference type="NCBI Taxonomy" id="34508"/>
    <lineage>
        <taxon>Eukaryota</taxon>
        <taxon>Metazoa</taxon>
        <taxon>Ecdysozoa</taxon>
        <taxon>Nematoda</taxon>
        <taxon>Chromadorea</taxon>
        <taxon>Rhabditida</taxon>
        <taxon>Tylenchina</taxon>
        <taxon>Panagrolaimomorpha</taxon>
        <taxon>Strongyloidoidea</taxon>
        <taxon>Steinernematidae</taxon>
        <taxon>Steinernema</taxon>
    </lineage>
</organism>
<protein>
    <submittedName>
        <fullName evidence="2">Uncharacterized protein</fullName>
    </submittedName>
</protein>
<proteinExistence type="predicted"/>
<evidence type="ECO:0000256" key="1">
    <source>
        <dbReference type="SAM" id="MobiDB-lite"/>
    </source>
</evidence>
<dbReference type="InterPro" id="IPR052669">
    <property type="entry name" value="SL1/TIF-IB_Component"/>
</dbReference>
<dbReference type="PANTHER" id="PTHR32122">
    <property type="entry name" value="TATA BOX-BINDING PROTEIN ASSOCIATED FACTOR RNA POLYMERASE I SUBUNIT A"/>
    <property type="match status" value="1"/>
</dbReference>
<dbReference type="EMBL" id="AZBU02000004">
    <property type="protein sequence ID" value="TKR80931.1"/>
    <property type="molecule type" value="Genomic_DNA"/>
</dbReference>
<reference evidence="2 3" key="2">
    <citation type="journal article" date="2019" name="G3 (Bethesda)">
        <title>Hybrid Assembly of the Genome of the Entomopathogenic Nematode Steinernema carpocapsae Identifies the X-Chromosome.</title>
        <authorList>
            <person name="Serra L."/>
            <person name="Macchietto M."/>
            <person name="Macias-Munoz A."/>
            <person name="McGill C.J."/>
            <person name="Rodriguez I.M."/>
            <person name="Rodriguez B."/>
            <person name="Murad R."/>
            <person name="Mortazavi A."/>
        </authorList>
    </citation>
    <scope>NUCLEOTIDE SEQUENCE [LARGE SCALE GENOMIC DNA]</scope>
    <source>
        <strain evidence="2 3">ALL</strain>
    </source>
</reference>
<evidence type="ECO:0000313" key="3">
    <source>
        <dbReference type="Proteomes" id="UP000298663"/>
    </source>
</evidence>
<feature type="region of interest" description="Disordered" evidence="1">
    <location>
        <begin position="1"/>
        <end position="40"/>
    </location>
</feature>
<dbReference type="InterPro" id="IPR039495">
    <property type="entry name" value="TAF1A"/>
</dbReference>
<dbReference type="Proteomes" id="UP000298663">
    <property type="component" value="Unassembled WGS sequence"/>
</dbReference>
<dbReference type="GO" id="GO:0000120">
    <property type="term" value="C:RNA polymerase I transcription regulator complex"/>
    <property type="evidence" value="ECO:0007669"/>
    <property type="project" value="InterPro"/>
</dbReference>
<dbReference type="Pfam" id="PF14929">
    <property type="entry name" value="TAF1_subA"/>
    <property type="match status" value="1"/>
</dbReference>
<dbReference type="AlphaFoldDB" id="A0A4U5NEK1"/>
<dbReference type="GO" id="GO:0006360">
    <property type="term" value="P:transcription by RNA polymerase I"/>
    <property type="evidence" value="ECO:0007669"/>
    <property type="project" value="InterPro"/>
</dbReference>
<gene>
    <name evidence="2" type="ORF">L596_014902</name>
</gene>
<dbReference type="OrthoDB" id="8933311at2759"/>
<dbReference type="STRING" id="34508.A0A4U5NEK1"/>